<evidence type="ECO:0000256" key="3">
    <source>
        <dbReference type="ARBA" id="ARBA00022490"/>
    </source>
</evidence>
<evidence type="ECO:0000256" key="5">
    <source>
        <dbReference type="ARBA" id="ARBA00022737"/>
    </source>
</evidence>
<feature type="domain" description="C2H2-type" evidence="17">
    <location>
        <begin position="459"/>
        <end position="487"/>
    </location>
</feature>
<feature type="domain" description="C2H2-type" evidence="17">
    <location>
        <begin position="1026"/>
        <end position="1054"/>
    </location>
</feature>
<dbReference type="PROSITE" id="PS50157">
    <property type="entry name" value="ZINC_FINGER_C2H2_2"/>
    <property type="match status" value="13"/>
</dbReference>
<dbReference type="FunFam" id="3.30.160.60:FF:000687">
    <property type="entry name" value="Zinc finger and AT-hook domain containing"/>
    <property type="match status" value="1"/>
</dbReference>
<dbReference type="FunFam" id="3.30.160.60:FF:000327">
    <property type="entry name" value="Zinc finger and AT-hook domain containing"/>
    <property type="match status" value="1"/>
</dbReference>
<feature type="domain" description="C2H2-type" evidence="17">
    <location>
        <begin position="355"/>
        <end position="383"/>
    </location>
</feature>
<feature type="region of interest" description="Disordered" evidence="16">
    <location>
        <begin position="597"/>
        <end position="692"/>
    </location>
</feature>
<proteinExistence type="predicted"/>
<keyword evidence="7" id="KW-0862">Zinc</keyword>
<keyword evidence="10" id="KW-0804">Transcription</keyword>
<sequence length="1275" mass="141102">METRAAENTAIFMCKCCNLFSPSQSELLSHVSEKHAEEGINVDEIVIPLRPLSTPEPTNPGRSGDEFSVMKRKRGRPKGSTKKPSPEEELAENIVMPSEGSPRGPEEGRSLTPSSLECGKCGRKFSNTRQLRKHVCIVVLSLGEEEGEAGNESDLELEKKCKEDDREKAPKRPRTQRAEKVQKVSSGKEAAQISGAKKPIISVVLTAHEAIPGATKIVPVEAGPPETGATDPEATAADLAPRRGYQEYAIQQTPYEQPMKSSRLGPTQLKIFTCEYCNKVFKFKHSLQAHLRIHTNEKPYKCSQCSYASAIKANLNVHLRKHTGEKFACDYCSFTCLSKGHLKVHIERVHKKIKQHCRFCKKKYSDVKNLIKHIRGAHDPQDGKVKEALDELCLMTREGKRQLLYDCHVCERKFKNELDRDRHMLVHGDKWPFACELCGHGATKYQALELHVRKHPFVYVCAICLKKFVSSIRLRSHIKEAHGAAQETLVFTSSINQSFCLLEPGGDIQQEALGGQLQLAEEEFVFQGVNASKEAAGPGDARPGQGRGTPETPVEVPAPPVRSAAAQLPCELAASEGASDLHPHSVVSDEFLLKNDASSAEAPEAPAKTLDTQQGGSAQPQGEDVTPLLPKAKGEADPEVQGAESPPAEGQKVAALPSDGPDPSRCLRSNPAEASDLPPGAGGRDAALCQPDSCTPAPEHRAGITAFMRILDSLQKRRMNPGLCERIRKVYGDLECEYCGKLFWYQVHFDMHVRTHTREHLYYCSQCHYSSITKNCLKRHVIQKHSNILLKCPTDGCDYSTPDKYKLQAHLKVHTELDKRSYSCPVCEKSFSEDRLIKSHIKTNHPVGLFGSGCYVTAVSRVTWDSPPPALFPRRLICWEVGALPAEVSMSTISEVLGRRVQLKGLIGKRAMKCPYCDFYFMKNGSDLQRHIWAHEGVKPFKCSLCEYATRSKSNLKAHMNRHSTEKTHLCDMCGKKFKSKGTLKSHKLLHTADGKQFKCTVCDYTAAQKPQLLRHMEQHASFKPFRCAHCHYSCNISGSLKRHYNRKHPSEEYTNVGTGELAADALIQQGGLKCPVCSFVYGTKWEFNRHLKNKHGLKLVENEGDPKWEPATETPEEPSTQYLHITEAEEDVQGTQAAVAALQDLRYTSESGDRLDPTAVNFLQQIIELGTETHDATAVASVVAMAPGTVTVVKQVTDEEPSSNHTVMIQETLQQASVGLAEQHHLVVSSDDVEGIETVTVYTQGGEASEFIVYVQEAVQPVGEPAVGPPVQEP</sequence>
<comment type="function">
    <text evidence="12">May be involved in transcriptional regulation. Overexpression causes down-regulation of a number of genes involved in the immune response. Some genes are also up-regulated.</text>
</comment>
<keyword evidence="8" id="KW-0805">Transcription regulation</keyword>
<feature type="region of interest" description="Disordered" evidence="16">
    <location>
        <begin position="51"/>
        <end position="119"/>
    </location>
</feature>
<accession>A0A8B8S2F3</accession>
<feature type="compositionally biased region" description="Low complexity" evidence="16">
    <location>
        <begin position="597"/>
        <end position="607"/>
    </location>
</feature>
<dbReference type="Gene3D" id="3.30.160.60">
    <property type="entry name" value="Classic Zinc Finger"/>
    <property type="match status" value="11"/>
</dbReference>
<feature type="region of interest" description="Disordered" evidence="16">
    <location>
        <begin position="147"/>
        <end position="186"/>
    </location>
</feature>
<dbReference type="SMART" id="SM00355">
    <property type="entry name" value="ZnF_C2H2"/>
    <property type="match status" value="19"/>
</dbReference>
<evidence type="ECO:0000313" key="18">
    <source>
        <dbReference type="Proteomes" id="UP000694856"/>
    </source>
</evidence>
<evidence type="ECO:0000256" key="11">
    <source>
        <dbReference type="ARBA" id="ARBA00023242"/>
    </source>
</evidence>
<dbReference type="FunFam" id="3.30.160.60:FF:000442">
    <property type="entry name" value="Zinc finger and AT-hook domain containing"/>
    <property type="match status" value="1"/>
</dbReference>
<feature type="domain" description="C2H2-type" evidence="17">
    <location>
        <begin position="300"/>
        <end position="327"/>
    </location>
</feature>
<evidence type="ECO:0000256" key="14">
    <source>
        <dbReference type="ARBA" id="ARBA00079309"/>
    </source>
</evidence>
<evidence type="ECO:0000256" key="2">
    <source>
        <dbReference type="ARBA" id="ARBA00004514"/>
    </source>
</evidence>
<reference evidence="19" key="1">
    <citation type="submission" date="2025-08" db="UniProtKB">
        <authorList>
            <consortium name="RefSeq"/>
        </authorList>
    </citation>
    <scope>IDENTIFICATION</scope>
    <source>
        <tissue evidence="19">Ear skin</tissue>
    </source>
</reference>
<dbReference type="PANTHER" id="PTHR24403:SF67">
    <property type="entry name" value="FI01116P-RELATED"/>
    <property type="match status" value="1"/>
</dbReference>
<dbReference type="InterPro" id="IPR050688">
    <property type="entry name" value="Zinc_finger/UBP_domain"/>
</dbReference>
<dbReference type="AlphaFoldDB" id="A0A8B8S2F3"/>
<dbReference type="FunFam" id="3.30.160.60:FF:000297">
    <property type="entry name" value="Zinc finger and AT-hook domain containing"/>
    <property type="match status" value="1"/>
</dbReference>
<evidence type="ECO:0000256" key="9">
    <source>
        <dbReference type="ARBA" id="ARBA00023125"/>
    </source>
</evidence>
<keyword evidence="6 15" id="KW-0863">Zinc-finger</keyword>
<dbReference type="GO" id="GO:0005634">
    <property type="term" value="C:nucleus"/>
    <property type="evidence" value="ECO:0007669"/>
    <property type="project" value="UniProtKB-SubCell"/>
</dbReference>
<dbReference type="GO" id="GO:0003677">
    <property type="term" value="F:DNA binding"/>
    <property type="evidence" value="ECO:0007669"/>
    <property type="project" value="UniProtKB-KW"/>
</dbReference>
<gene>
    <name evidence="19" type="primary">ZFAT</name>
</gene>
<evidence type="ECO:0000256" key="12">
    <source>
        <dbReference type="ARBA" id="ARBA00055129"/>
    </source>
</evidence>
<dbReference type="InterPro" id="IPR036236">
    <property type="entry name" value="Znf_C2H2_sf"/>
</dbReference>
<evidence type="ECO:0000256" key="16">
    <source>
        <dbReference type="SAM" id="MobiDB-lite"/>
    </source>
</evidence>
<dbReference type="GO" id="GO:0045944">
    <property type="term" value="P:positive regulation of transcription by RNA polymerase II"/>
    <property type="evidence" value="ECO:0007669"/>
    <property type="project" value="TreeGrafter"/>
</dbReference>
<evidence type="ECO:0000259" key="17">
    <source>
        <dbReference type="PROSITE" id="PS50157"/>
    </source>
</evidence>
<feature type="region of interest" description="Disordered" evidence="16">
    <location>
        <begin position="533"/>
        <end position="557"/>
    </location>
</feature>
<evidence type="ECO:0000256" key="4">
    <source>
        <dbReference type="ARBA" id="ARBA00022723"/>
    </source>
</evidence>
<name>A0A8B8S2F3_CAMFR</name>
<keyword evidence="9" id="KW-0238">DNA-binding</keyword>
<feature type="compositionally biased region" description="Basic residues" evidence="16">
    <location>
        <begin position="70"/>
        <end position="81"/>
    </location>
</feature>
<keyword evidence="3" id="KW-0963">Cytoplasm</keyword>
<evidence type="ECO:0000313" key="19">
    <source>
        <dbReference type="RefSeq" id="XP_032323814.1"/>
    </source>
</evidence>
<dbReference type="CTD" id="57623"/>
<keyword evidence="11" id="KW-0539">Nucleus</keyword>
<dbReference type="FunFam" id="3.30.160.60:FF:000351">
    <property type="entry name" value="Zinc finger and AT-hook domain containing"/>
    <property type="match status" value="1"/>
</dbReference>
<comment type="subcellular location">
    <subcellularLocation>
        <location evidence="2">Cytoplasm</location>
        <location evidence="2">Cytosol</location>
    </subcellularLocation>
    <subcellularLocation>
        <location evidence="1">Nucleus</location>
    </subcellularLocation>
</comment>
<feature type="compositionally biased region" description="Basic and acidic residues" evidence="16">
    <location>
        <begin position="156"/>
        <end position="182"/>
    </location>
</feature>
<feature type="domain" description="C2H2-type" evidence="17">
    <location>
        <begin position="405"/>
        <end position="432"/>
    </location>
</feature>
<feature type="domain" description="C2H2-type" evidence="17">
    <location>
        <begin position="822"/>
        <end position="845"/>
    </location>
</feature>
<evidence type="ECO:0000256" key="8">
    <source>
        <dbReference type="ARBA" id="ARBA00023015"/>
    </source>
</evidence>
<dbReference type="PANTHER" id="PTHR24403">
    <property type="entry name" value="ZINC FINGER PROTEIN"/>
    <property type="match status" value="1"/>
</dbReference>
<evidence type="ECO:0000256" key="15">
    <source>
        <dbReference type="PROSITE-ProRule" id="PRU00042"/>
    </source>
</evidence>
<evidence type="ECO:0000256" key="13">
    <source>
        <dbReference type="ARBA" id="ARBA00071552"/>
    </source>
</evidence>
<organism evidence="18 19">
    <name type="scientific">Camelus ferus</name>
    <name type="common">Wild bactrian camel</name>
    <name type="synonym">Camelus bactrianus ferus</name>
    <dbReference type="NCBI Taxonomy" id="419612"/>
    <lineage>
        <taxon>Eukaryota</taxon>
        <taxon>Metazoa</taxon>
        <taxon>Chordata</taxon>
        <taxon>Craniata</taxon>
        <taxon>Vertebrata</taxon>
        <taxon>Euteleostomi</taxon>
        <taxon>Mammalia</taxon>
        <taxon>Eutheria</taxon>
        <taxon>Laurasiatheria</taxon>
        <taxon>Artiodactyla</taxon>
        <taxon>Tylopoda</taxon>
        <taxon>Camelidae</taxon>
        <taxon>Camelus</taxon>
    </lineage>
</organism>
<dbReference type="Pfam" id="PF00096">
    <property type="entry name" value="zf-C2H2"/>
    <property type="match status" value="3"/>
</dbReference>
<dbReference type="KEGG" id="cfr:102520051"/>
<feature type="domain" description="C2H2-type" evidence="17">
    <location>
        <begin position="998"/>
        <end position="1025"/>
    </location>
</feature>
<dbReference type="Pfam" id="PF13909">
    <property type="entry name" value="zf-H2C2_5"/>
    <property type="match status" value="1"/>
</dbReference>
<feature type="domain" description="C2H2-type" evidence="17">
    <location>
        <begin position="272"/>
        <end position="299"/>
    </location>
</feature>
<keyword evidence="18" id="KW-1185">Reference proteome</keyword>
<dbReference type="SUPFAM" id="SSF57667">
    <property type="entry name" value="beta-beta-alpha zinc fingers"/>
    <property type="match status" value="8"/>
</dbReference>
<evidence type="ECO:0000256" key="7">
    <source>
        <dbReference type="ARBA" id="ARBA00022833"/>
    </source>
</evidence>
<dbReference type="RefSeq" id="XP_032323814.1">
    <property type="nucleotide sequence ID" value="XM_032467923.1"/>
</dbReference>
<dbReference type="FunFam" id="3.30.160.60:FF:001388">
    <property type="entry name" value="Zinc finger and AT-hook domain containing"/>
    <property type="match status" value="1"/>
</dbReference>
<protein>
    <recommendedName>
        <fullName evidence="13">Zinc finger protein ZFAT</fullName>
    </recommendedName>
    <alternativeName>
        <fullName evidence="14">Zinc finger protein 406</fullName>
    </alternativeName>
</protein>
<evidence type="ECO:0000256" key="10">
    <source>
        <dbReference type="ARBA" id="ARBA00023163"/>
    </source>
</evidence>
<dbReference type="FunFam" id="3.30.160.60:FF:000306">
    <property type="entry name" value="Zinc finger and AT-hook domain containing"/>
    <property type="match status" value="1"/>
</dbReference>
<dbReference type="InterPro" id="IPR013087">
    <property type="entry name" value="Znf_C2H2_type"/>
</dbReference>
<dbReference type="PROSITE" id="PS00028">
    <property type="entry name" value="ZINC_FINGER_C2H2_1"/>
    <property type="match status" value="10"/>
</dbReference>
<feature type="domain" description="C2H2-type" evidence="17">
    <location>
        <begin position="969"/>
        <end position="996"/>
    </location>
</feature>
<dbReference type="GeneID" id="102520051"/>
<keyword evidence="4" id="KW-0479">Metal-binding</keyword>
<dbReference type="FunFam" id="3.30.160.60:FF:000401">
    <property type="entry name" value="Zinc finger and AT-hook domain containing"/>
    <property type="match status" value="1"/>
</dbReference>
<feature type="domain" description="C2H2-type" evidence="17">
    <location>
        <begin position="433"/>
        <end position="455"/>
    </location>
</feature>
<feature type="compositionally biased region" description="Polar residues" evidence="16">
    <location>
        <begin position="610"/>
        <end position="620"/>
    </location>
</feature>
<dbReference type="FunFam" id="3.30.160.60:FF:000255">
    <property type="entry name" value="Zinc finger and AT-hook domain containing"/>
    <property type="match status" value="1"/>
</dbReference>
<evidence type="ECO:0000256" key="6">
    <source>
        <dbReference type="ARBA" id="ARBA00022771"/>
    </source>
</evidence>
<dbReference type="Proteomes" id="UP000694856">
    <property type="component" value="Chromosome 25"/>
</dbReference>
<evidence type="ECO:0000256" key="1">
    <source>
        <dbReference type="ARBA" id="ARBA00004123"/>
    </source>
</evidence>
<dbReference type="GO" id="GO:0005829">
    <property type="term" value="C:cytosol"/>
    <property type="evidence" value="ECO:0007669"/>
    <property type="project" value="UniProtKB-SubCell"/>
</dbReference>
<keyword evidence="5" id="KW-0677">Repeat</keyword>
<feature type="domain" description="C2H2-type" evidence="17">
    <location>
        <begin position="116"/>
        <end position="146"/>
    </location>
</feature>
<feature type="domain" description="C2H2-type" evidence="17">
    <location>
        <begin position="734"/>
        <end position="761"/>
    </location>
</feature>
<dbReference type="GO" id="GO:0008270">
    <property type="term" value="F:zinc ion binding"/>
    <property type="evidence" value="ECO:0007669"/>
    <property type="project" value="UniProtKB-KW"/>
</dbReference>
<feature type="domain" description="C2H2-type" evidence="17">
    <location>
        <begin position="941"/>
        <end position="968"/>
    </location>
</feature>